<sequence>MAFPGGRDPVFEVEAQVGKNRLVVRLWGDIDEAEAFRIGDAAVAAMERLRPGFDMLSDLSGVTKLPEKATGQLQRIVEAARTKGFRRGVRVVGRSVEAALLFERRSRLLGHEVHLAFSLEEAERLLDGGWP</sequence>
<comment type="caution">
    <text evidence="1">The sequence shown here is derived from an EMBL/GenBank/DDBJ whole genome shotgun (WGS) entry which is preliminary data.</text>
</comment>
<dbReference type="EMBL" id="JABBJJ010000422">
    <property type="protein sequence ID" value="NMO22428.1"/>
    <property type="molecule type" value="Genomic_DNA"/>
</dbReference>
<gene>
    <name evidence="1" type="ORF">HG543_47370</name>
</gene>
<dbReference type="Proteomes" id="UP000518300">
    <property type="component" value="Unassembled WGS sequence"/>
</dbReference>
<protein>
    <recommendedName>
        <fullName evidence="3">STAS domain-containing protein</fullName>
    </recommendedName>
</protein>
<organism evidence="1 2">
    <name type="scientific">Pyxidicoccus fallax</name>
    <dbReference type="NCBI Taxonomy" id="394095"/>
    <lineage>
        <taxon>Bacteria</taxon>
        <taxon>Pseudomonadati</taxon>
        <taxon>Myxococcota</taxon>
        <taxon>Myxococcia</taxon>
        <taxon>Myxococcales</taxon>
        <taxon>Cystobacterineae</taxon>
        <taxon>Myxococcaceae</taxon>
        <taxon>Pyxidicoccus</taxon>
    </lineage>
</organism>
<name>A0A848LWE5_9BACT</name>
<keyword evidence="2" id="KW-1185">Reference proteome</keyword>
<dbReference type="AlphaFoldDB" id="A0A848LWE5"/>
<evidence type="ECO:0008006" key="3">
    <source>
        <dbReference type="Google" id="ProtNLM"/>
    </source>
</evidence>
<reference evidence="1 2" key="1">
    <citation type="submission" date="2020-04" db="EMBL/GenBank/DDBJ databases">
        <title>Draft genome of Pyxidicoccus fallax type strain.</title>
        <authorList>
            <person name="Whitworth D.E."/>
        </authorList>
    </citation>
    <scope>NUCLEOTIDE SEQUENCE [LARGE SCALE GENOMIC DNA]</scope>
    <source>
        <strain evidence="1 2">DSM 14698</strain>
    </source>
</reference>
<evidence type="ECO:0000313" key="1">
    <source>
        <dbReference type="EMBL" id="NMO22428.1"/>
    </source>
</evidence>
<proteinExistence type="predicted"/>
<accession>A0A848LWE5</accession>
<evidence type="ECO:0000313" key="2">
    <source>
        <dbReference type="Proteomes" id="UP000518300"/>
    </source>
</evidence>